<accession>X1E452</accession>
<organism evidence="1">
    <name type="scientific">marine sediment metagenome</name>
    <dbReference type="NCBI Taxonomy" id="412755"/>
    <lineage>
        <taxon>unclassified sequences</taxon>
        <taxon>metagenomes</taxon>
        <taxon>ecological metagenomes</taxon>
    </lineage>
</organism>
<gene>
    <name evidence="1" type="ORF">S03H2_10045</name>
</gene>
<proteinExistence type="predicted"/>
<sequence>MNNLEYLEKAKKQDKELEIGIDRIANNSYPNNVGWARKIRLTLRKVKALEIIAEEFCKYNNHLDKFKKELDEAKELEKDREE</sequence>
<dbReference type="AlphaFoldDB" id="X1E452"/>
<dbReference type="EMBL" id="BARU01005191">
    <property type="protein sequence ID" value="GAH28026.1"/>
    <property type="molecule type" value="Genomic_DNA"/>
</dbReference>
<evidence type="ECO:0000313" key="1">
    <source>
        <dbReference type="EMBL" id="GAH28026.1"/>
    </source>
</evidence>
<reference evidence="1" key="1">
    <citation type="journal article" date="2014" name="Front. Microbiol.">
        <title>High frequency of phylogenetically diverse reductive dehalogenase-homologous genes in deep subseafloor sedimentary metagenomes.</title>
        <authorList>
            <person name="Kawai M."/>
            <person name="Futagami T."/>
            <person name="Toyoda A."/>
            <person name="Takaki Y."/>
            <person name="Nishi S."/>
            <person name="Hori S."/>
            <person name="Arai W."/>
            <person name="Tsubouchi T."/>
            <person name="Morono Y."/>
            <person name="Uchiyama I."/>
            <person name="Ito T."/>
            <person name="Fujiyama A."/>
            <person name="Inagaki F."/>
            <person name="Takami H."/>
        </authorList>
    </citation>
    <scope>NUCLEOTIDE SEQUENCE</scope>
    <source>
        <strain evidence="1">Expedition CK06-06</strain>
    </source>
</reference>
<name>X1E452_9ZZZZ</name>
<comment type="caution">
    <text evidence="1">The sequence shown here is derived from an EMBL/GenBank/DDBJ whole genome shotgun (WGS) entry which is preliminary data.</text>
</comment>
<protein>
    <submittedName>
        <fullName evidence="1">Uncharacterized protein</fullName>
    </submittedName>
</protein>